<dbReference type="GO" id="GO:0016787">
    <property type="term" value="F:hydrolase activity"/>
    <property type="evidence" value="ECO:0007669"/>
    <property type="project" value="UniProtKB-KW"/>
</dbReference>
<dbReference type="InterPro" id="IPR039298">
    <property type="entry name" value="ACOT13"/>
</dbReference>
<evidence type="ECO:0000256" key="2">
    <source>
        <dbReference type="ARBA" id="ARBA00022801"/>
    </source>
</evidence>
<keyword evidence="5" id="KW-1185">Reference proteome</keyword>
<feature type="domain" description="Thioesterase" evidence="3">
    <location>
        <begin position="38"/>
        <end position="113"/>
    </location>
</feature>
<dbReference type="CDD" id="cd03443">
    <property type="entry name" value="PaaI_thioesterase"/>
    <property type="match status" value="1"/>
</dbReference>
<evidence type="ECO:0000313" key="5">
    <source>
        <dbReference type="Proteomes" id="UP001549099"/>
    </source>
</evidence>
<evidence type="ECO:0000259" key="3">
    <source>
        <dbReference type="Pfam" id="PF03061"/>
    </source>
</evidence>
<keyword evidence="2 4" id="KW-0378">Hydrolase</keyword>
<comment type="similarity">
    <text evidence="1">Belongs to the thioesterase PaaI family.</text>
</comment>
<dbReference type="PANTHER" id="PTHR21660:SF1">
    <property type="entry name" value="ACYL-COENZYME A THIOESTERASE 13"/>
    <property type="match status" value="1"/>
</dbReference>
<dbReference type="EMBL" id="JBEPLW010000001">
    <property type="protein sequence ID" value="MET3574407.1"/>
    <property type="molecule type" value="Genomic_DNA"/>
</dbReference>
<evidence type="ECO:0000256" key="1">
    <source>
        <dbReference type="ARBA" id="ARBA00008324"/>
    </source>
</evidence>
<dbReference type="Gene3D" id="3.10.129.10">
    <property type="entry name" value="Hotdog Thioesterase"/>
    <property type="match status" value="1"/>
</dbReference>
<dbReference type="InterPro" id="IPR029069">
    <property type="entry name" value="HotDog_dom_sf"/>
</dbReference>
<dbReference type="SUPFAM" id="SSF54637">
    <property type="entry name" value="Thioesterase/thiol ester dehydrase-isomerase"/>
    <property type="match status" value="1"/>
</dbReference>
<reference evidence="4 5" key="1">
    <citation type="submission" date="2024-06" db="EMBL/GenBank/DDBJ databases">
        <title>Genomic Encyclopedia of Type Strains, Phase IV (KMG-IV): sequencing the most valuable type-strain genomes for metagenomic binning, comparative biology and taxonomic classification.</title>
        <authorList>
            <person name="Goeker M."/>
        </authorList>
    </citation>
    <scope>NUCLEOTIDE SEQUENCE [LARGE SCALE GENOMIC DNA]</scope>
    <source>
        <strain evidence="4 5">DSM 26128</strain>
    </source>
</reference>
<dbReference type="InterPro" id="IPR006683">
    <property type="entry name" value="Thioestr_dom"/>
</dbReference>
<dbReference type="EC" id="3.1.2.-" evidence="4"/>
<dbReference type="NCBIfam" id="TIGR00369">
    <property type="entry name" value="unchar_dom_1"/>
    <property type="match status" value="1"/>
</dbReference>
<organism evidence="4 5">
    <name type="scientific">Bhargavaea ullalensis</name>
    <dbReference type="NCBI Taxonomy" id="1265685"/>
    <lineage>
        <taxon>Bacteria</taxon>
        <taxon>Bacillati</taxon>
        <taxon>Bacillota</taxon>
        <taxon>Bacilli</taxon>
        <taxon>Bacillales</taxon>
        <taxon>Caryophanaceae</taxon>
        <taxon>Bhargavaea</taxon>
    </lineage>
</organism>
<comment type="caution">
    <text evidence="4">The sequence shown here is derived from an EMBL/GenBank/DDBJ whole genome shotgun (WGS) entry which is preliminary data.</text>
</comment>
<evidence type="ECO:0000313" key="4">
    <source>
        <dbReference type="EMBL" id="MET3574407.1"/>
    </source>
</evidence>
<dbReference type="Pfam" id="PF03061">
    <property type="entry name" value="4HBT"/>
    <property type="match status" value="1"/>
</dbReference>
<dbReference type="Proteomes" id="UP001549099">
    <property type="component" value="Unassembled WGS sequence"/>
</dbReference>
<name>A0ABV2G7Y4_9BACL</name>
<gene>
    <name evidence="4" type="ORF">ABID49_000283</name>
</gene>
<dbReference type="RefSeq" id="WP_354194546.1">
    <property type="nucleotide sequence ID" value="NZ_JBEPLW010000001.1"/>
</dbReference>
<sequence>MFINQPFDSFLGFRYDRLSDDRVRVTLPVQDLYVNSSGVIHGGIISSLADVAMSNLVPADEEGVQQMVTVDLGVSFLRGATGGSLRAEAEIVKHGRTLVHAACTVYDEEDRAVATAKGVFFRK</sequence>
<dbReference type="PANTHER" id="PTHR21660">
    <property type="entry name" value="THIOESTERASE SUPERFAMILY MEMBER-RELATED"/>
    <property type="match status" value="1"/>
</dbReference>
<accession>A0ABV2G7Y4</accession>
<proteinExistence type="inferred from homology"/>
<dbReference type="InterPro" id="IPR003736">
    <property type="entry name" value="PAAI_dom"/>
</dbReference>
<protein>
    <submittedName>
        <fullName evidence="4">Acyl-CoA thioesterase</fullName>
        <ecNumber evidence="4">3.1.2.-</ecNumber>
    </submittedName>
</protein>